<dbReference type="Proteomes" id="UP000186720">
    <property type="component" value="Unassembled WGS sequence"/>
</dbReference>
<organism evidence="1 2">
    <name type="scientific">Mucilaginibacter polytrichastri</name>
    <dbReference type="NCBI Taxonomy" id="1302689"/>
    <lineage>
        <taxon>Bacteria</taxon>
        <taxon>Pseudomonadati</taxon>
        <taxon>Bacteroidota</taxon>
        <taxon>Sphingobacteriia</taxon>
        <taxon>Sphingobacteriales</taxon>
        <taxon>Sphingobacteriaceae</taxon>
        <taxon>Mucilaginibacter</taxon>
    </lineage>
</organism>
<proteinExistence type="predicted"/>
<sequence>MITQQHIAWYGTKQYQEYKNKHTGMSPVKAMHKYFIKHIS</sequence>
<accession>A0A1Q5ZY18</accession>
<name>A0A1Q5ZY18_9SPHI</name>
<comment type="caution">
    <text evidence="1">The sequence shown here is derived from an EMBL/GenBank/DDBJ whole genome shotgun (WGS) entry which is preliminary data.</text>
</comment>
<keyword evidence="2" id="KW-1185">Reference proteome</keyword>
<gene>
    <name evidence="1" type="ORF">RG47T_2112</name>
</gene>
<evidence type="ECO:0000313" key="1">
    <source>
        <dbReference type="EMBL" id="OKS86656.1"/>
    </source>
</evidence>
<reference evidence="1 2" key="1">
    <citation type="submission" date="2016-11" db="EMBL/GenBank/DDBJ databases">
        <title>Whole Genome Sequencing of Mucilaginibacter polytrichastri RG4-7(T) isolated from the moss sample.</title>
        <authorList>
            <person name="Li Y."/>
        </authorList>
    </citation>
    <scope>NUCLEOTIDE SEQUENCE [LARGE SCALE GENOMIC DNA]</scope>
    <source>
        <strain evidence="1 2">RG4-7</strain>
    </source>
</reference>
<evidence type="ECO:0000313" key="2">
    <source>
        <dbReference type="Proteomes" id="UP000186720"/>
    </source>
</evidence>
<dbReference type="EMBL" id="MPPL01000001">
    <property type="protein sequence ID" value="OKS86656.1"/>
    <property type="molecule type" value="Genomic_DNA"/>
</dbReference>
<dbReference type="AlphaFoldDB" id="A0A1Q5ZY18"/>
<protein>
    <submittedName>
        <fullName evidence="1">Uncharacterized protein</fullName>
    </submittedName>
</protein>